<evidence type="ECO:0008006" key="4">
    <source>
        <dbReference type="Google" id="ProtNLM"/>
    </source>
</evidence>
<feature type="region of interest" description="Disordered" evidence="1">
    <location>
        <begin position="42"/>
        <end position="64"/>
    </location>
</feature>
<dbReference type="RefSeq" id="WP_270084401.1">
    <property type="nucleotide sequence ID" value="NZ_CP115300.1"/>
</dbReference>
<name>A0ABY7P8V3_9ACTN</name>
<gene>
    <name evidence="2" type="ORF">O1G22_31405</name>
</gene>
<evidence type="ECO:0000313" key="3">
    <source>
        <dbReference type="Proteomes" id="UP001212326"/>
    </source>
</evidence>
<keyword evidence="3" id="KW-1185">Reference proteome</keyword>
<evidence type="ECO:0000256" key="1">
    <source>
        <dbReference type="SAM" id="MobiDB-lite"/>
    </source>
</evidence>
<sequence>MVEPLYVPVLPARRNAWEAYERLDFSVRGRIAPLWTLVPRIGPERTRGVPSTPKPDPDNDRATLDSWLTPRTDRLIEAMDGLPGWLDAVHVEGSIHGAASGLWRLATRSRLRLVTGPERDPAIQRYTADLAALSERGMGIRVLVDAPPDEPRSNELLALLNRLRLPPSLTDLILDLGAVTDAGEAGKTAVAALDVLGTLLPWRTVVLTSGAFPRMYDSPGTELHIAERYDRQLHQTVRAARPAFPGTVVYGDYSAEHAFSANIPHVRESGPPWGLMRYTGPDTFLIGRVPTRGGGGDRIDRVRAMARRITESAVFRGADCSDGERWLIACAQGEGAKGSGSAETWIKVGHVQHMNFVMNQLLHEA</sequence>
<dbReference type="Proteomes" id="UP001212326">
    <property type="component" value="Chromosome"/>
</dbReference>
<reference evidence="2 3" key="1">
    <citation type="submission" date="2022-12" db="EMBL/GenBank/DDBJ databases">
        <authorList>
            <person name="Mo P."/>
        </authorList>
    </citation>
    <scope>NUCLEOTIDE SEQUENCE [LARGE SCALE GENOMIC DNA]</scope>
    <source>
        <strain evidence="2 3">HUAS 2-6</strain>
    </source>
</reference>
<evidence type="ECO:0000313" key="2">
    <source>
        <dbReference type="EMBL" id="WBO66998.1"/>
    </source>
</evidence>
<proteinExistence type="predicted"/>
<organism evidence="2 3">
    <name type="scientific">Streptomyces camelliae</name>
    <dbReference type="NCBI Taxonomy" id="3004093"/>
    <lineage>
        <taxon>Bacteria</taxon>
        <taxon>Bacillati</taxon>
        <taxon>Actinomycetota</taxon>
        <taxon>Actinomycetes</taxon>
        <taxon>Kitasatosporales</taxon>
        <taxon>Streptomycetaceae</taxon>
        <taxon>Streptomyces</taxon>
    </lineage>
</organism>
<protein>
    <recommendedName>
        <fullName evidence="4">Beta protein</fullName>
    </recommendedName>
</protein>
<accession>A0ABY7P8V3</accession>
<dbReference type="InterPro" id="IPR025683">
    <property type="entry name" value="Protein_beta"/>
</dbReference>
<dbReference type="Pfam" id="PF14350">
    <property type="entry name" value="Beta_protein"/>
    <property type="match status" value="1"/>
</dbReference>
<dbReference type="EMBL" id="CP115300">
    <property type="protein sequence ID" value="WBO66998.1"/>
    <property type="molecule type" value="Genomic_DNA"/>
</dbReference>